<organism evidence="2 3">
    <name type="scientific">Melipona bicolor</name>
    <dbReference type="NCBI Taxonomy" id="60889"/>
    <lineage>
        <taxon>Eukaryota</taxon>
        <taxon>Metazoa</taxon>
        <taxon>Ecdysozoa</taxon>
        <taxon>Arthropoda</taxon>
        <taxon>Hexapoda</taxon>
        <taxon>Insecta</taxon>
        <taxon>Pterygota</taxon>
        <taxon>Neoptera</taxon>
        <taxon>Endopterygota</taxon>
        <taxon>Hymenoptera</taxon>
        <taxon>Apocrita</taxon>
        <taxon>Aculeata</taxon>
        <taxon>Apoidea</taxon>
        <taxon>Anthophila</taxon>
        <taxon>Apidae</taxon>
        <taxon>Melipona</taxon>
    </lineage>
</organism>
<protein>
    <submittedName>
        <fullName evidence="2">Uncharacterized protein</fullName>
    </submittedName>
</protein>
<feature type="region of interest" description="Disordered" evidence="1">
    <location>
        <begin position="34"/>
        <end position="68"/>
    </location>
</feature>
<sequence>MKIQGFDSSETRGIPCLTTRLSLLRDHCDINPRVKQGREQADLKSSRRKSGEAAKTSHGELCHVDAPC</sequence>
<evidence type="ECO:0000313" key="2">
    <source>
        <dbReference type="EMBL" id="KAK1129993.1"/>
    </source>
</evidence>
<accession>A0AA40G2X7</accession>
<proteinExistence type="predicted"/>
<dbReference type="EMBL" id="JAHYIQ010000008">
    <property type="protein sequence ID" value="KAK1129993.1"/>
    <property type="molecule type" value="Genomic_DNA"/>
</dbReference>
<evidence type="ECO:0000256" key="1">
    <source>
        <dbReference type="SAM" id="MobiDB-lite"/>
    </source>
</evidence>
<keyword evidence="3" id="KW-1185">Reference proteome</keyword>
<comment type="caution">
    <text evidence="2">The sequence shown here is derived from an EMBL/GenBank/DDBJ whole genome shotgun (WGS) entry which is preliminary data.</text>
</comment>
<dbReference type="AlphaFoldDB" id="A0AA40G2X7"/>
<dbReference type="Proteomes" id="UP001177670">
    <property type="component" value="Unassembled WGS sequence"/>
</dbReference>
<evidence type="ECO:0000313" key="3">
    <source>
        <dbReference type="Proteomes" id="UP001177670"/>
    </source>
</evidence>
<reference evidence="2" key="1">
    <citation type="submission" date="2021-10" db="EMBL/GenBank/DDBJ databases">
        <title>Melipona bicolor Genome sequencing and assembly.</title>
        <authorList>
            <person name="Araujo N.S."/>
            <person name="Arias M.C."/>
        </authorList>
    </citation>
    <scope>NUCLEOTIDE SEQUENCE</scope>
    <source>
        <strain evidence="2">USP_2M_L1-L4_2017</strain>
        <tissue evidence="2">Whole body</tissue>
    </source>
</reference>
<gene>
    <name evidence="2" type="ORF">K0M31_019682</name>
</gene>
<name>A0AA40G2X7_9HYME</name>